<dbReference type="HOGENOM" id="CLU_423926_0_0_1"/>
<dbReference type="STRING" id="985895.E5A128"/>
<dbReference type="EMBL" id="FP929131">
    <property type="protein sequence ID" value="CBX97324.1"/>
    <property type="molecule type" value="Genomic_DNA"/>
</dbReference>
<dbReference type="AlphaFoldDB" id="E5A128"/>
<evidence type="ECO:0000256" key="1">
    <source>
        <dbReference type="SAM" id="MobiDB-lite"/>
    </source>
</evidence>
<feature type="compositionally biased region" description="Basic and acidic residues" evidence="1">
    <location>
        <begin position="399"/>
        <end position="414"/>
    </location>
</feature>
<dbReference type="VEuPathDB" id="FungiDB:LEMA_P104550.1"/>
<feature type="compositionally biased region" description="Polar residues" evidence="1">
    <location>
        <begin position="453"/>
        <end position="473"/>
    </location>
</feature>
<feature type="compositionally biased region" description="Polar residues" evidence="1">
    <location>
        <begin position="366"/>
        <end position="379"/>
    </location>
</feature>
<feature type="compositionally biased region" description="Low complexity" evidence="1">
    <location>
        <begin position="540"/>
        <end position="549"/>
    </location>
</feature>
<feature type="transmembrane region" description="Helical" evidence="2">
    <location>
        <begin position="118"/>
        <end position="141"/>
    </location>
</feature>
<dbReference type="InParanoid" id="E5A128"/>
<evidence type="ECO:0000256" key="3">
    <source>
        <dbReference type="SAM" id="SignalP"/>
    </source>
</evidence>
<evidence type="ECO:0000256" key="2">
    <source>
        <dbReference type="SAM" id="Phobius"/>
    </source>
</evidence>
<feature type="compositionally biased region" description="Polar residues" evidence="1">
    <location>
        <begin position="571"/>
        <end position="620"/>
    </location>
</feature>
<sequence>MHNAAAAAVVVVAAAAAAAANTTAWLETAVEGAWGENGQNKCRYNTDKKEEEMGRTSAGTIQTRRKGSGLLRTDTAIDTATVTATVTVPVTAIVTPFLDTCPPPPSLHLPCWPWCPCWPTLVVVVVVVVVAVVCLAISSALRPGPPKTFPLPTRPHFPPPFRAAFAPPGRFSLSLSPAAIGRSFLIRRVLVGQSLGAAAKVDFLLHLSTAPHPQPRRLLSLGRRSFALGITMSYYNEPSWSAPAPGRQASWEQSQPPSRSGTGHSGYNGGGAPIHMDTGASSTVNRDEPTAFASQFDEVDRAAENLAKSGKPFGPGFPPTPLGNSRRESMPMMGGVAPRPFPDYDQRMGGPQRHHSVSEYDGARSHSASNAQGFYQNQRYAPRPNDADQMAQAKRRMAAQRERELRNYHQEQQYHRNVSGSKSDRSMSPNAMNEEERRELIARQHRALYGETSTLYNNNPTSSQDVRVQTSQAGRGPSPLAFDPFGMQPQSNSSGEAAVQMPPRGDKDVAGGAQEARANSNSSPSSNQNPAFALFDAQQSSRASNSSPGGSPPVPGPKANNGSGVAPIGTRPQNQSLHQPANASMSKRTTSPLPSPLGYNSYNASEQTTSAPMNPSSTATDKGVGIWNNGPWSNTPNQGVQASVWG</sequence>
<feature type="compositionally biased region" description="Polar residues" evidence="1">
    <location>
        <begin position="415"/>
        <end position="431"/>
    </location>
</feature>
<feature type="compositionally biased region" description="Gly residues" evidence="1">
    <location>
        <begin position="263"/>
        <end position="272"/>
    </location>
</feature>
<dbReference type="Proteomes" id="UP000002668">
    <property type="component" value="Genome"/>
</dbReference>
<feature type="region of interest" description="Disordered" evidence="1">
    <location>
        <begin position="453"/>
        <end position="646"/>
    </location>
</feature>
<evidence type="ECO:0000313" key="5">
    <source>
        <dbReference type="Proteomes" id="UP000002668"/>
    </source>
</evidence>
<feature type="compositionally biased region" description="Low complexity" evidence="1">
    <location>
        <begin position="519"/>
        <end position="530"/>
    </location>
</feature>
<dbReference type="eggNOG" id="ENOG502QW4G">
    <property type="taxonomic scope" value="Eukaryota"/>
</dbReference>
<gene>
    <name evidence="4" type="ORF">LEMA_P104550.1</name>
</gene>
<organism evidence="5">
    <name type="scientific">Leptosphaeria maculans (strain JN3 / isolate v23.1.3 / race Av1-4-5-6-7-8)</name>
    <name type="common">Blackleg fungus</name>
    <name type="synonym">Phoma lingam</name>
    <dbReference type="NCBI Taxonomy" id="985895"/>
    <lineage>
        <taxon>Eukaryota</taxon>
        <taxon>Fungi</taxon>
        <taxon>Dikarya</taxon>
        <taxon>Ascomycota</taxon>
        <taxon>Pezizomycotina</taxon>
        <taxon>Dothideomycetes</taxon>
        <taxon>Pleosporomycetidae</taxon>
        <taxon>Pleosporales</taxon>
        <taxon>Pleosporineae</taxon>
        <taxon>Leptosphaeriaceae</taxon>
        <taxon>Plenodomus</taxon>
        <taxon>Plenodomus lingam/Leptosphaeria maculans species complex</taxon>
    </lineage>
</organism>
<evidence type="ECO:0000313" key="4">
    <source>
        <dbReference type="EMBL" id="CBX97324.1"/>
    </source>
</evidence>
<keyword evidence="3" id="KW-0732">Signal</keyword>
<feature type="compositionally biased region" description="Polar residues" evidence="1">
    <location>
        <begin position="630"/>
        <end position="646"/>
    </location>
</feature>
<feature type="compositionally biased region" description="Polar residues" evidence="1">
    <location>
        <begin position="250"/>
        <end position="260"/>
    </location>
</feature>
<name>E5A128_LEPMJ</name>
<protein>
    <submittedName>
        <fullName evidence="4">Predicted protein</fullName>
    </submittedName>
</protein>
<feature type="signal peptide" evidence="3">
    <location>
        <begin position="1"/>
        <end position="19"/>
    </location>
</feature>
<reference evidence="5" key="1">
    <citation type="journal article" date="2011" name="Nat. Commun.">
        <title>Effector diversification within compartments of the Leptosphaeria maculans genome affected by Repeat-Induced Point mutations.</title>
        <authorList>
            <person name="Rouxel T."/>
            <person name="Grandaubert J."/>
            <person name="Hane J.K."/>
            <person name="Hoede C."/>
            <person name="van de Wouw A.P."/>
            <person name="Couloux A."/>
            <person name="Dominguez V."/>
            <person name="Anthouard V."/>
            <person name="Bally P."/>
            <person name="Bourras S."/>
            <person name="Cozijnsen A.J."/>
            <person name="Ciuffetti L.M."/>
            <person name="Degrave A."/>
            <person name="Dilmaghani A."/>
            <person name="Duret L."/>
            <person name="Fudal I."/>
            <person name="Goodwin S.B."/>
            <person name="Gout L."/>
            <person name="Glaser N."/>
            <person name="Linglin J."/>
            <person name="Kema G.H.J."/>
            <person name="Lapalu N."/>
            <person name="Lawrence C.B."/>
            <person name="May K."/>
            <person name="Meyer M."/>
            <person name="Ollivier B."/>
            <person name="Poulain J."/>
            <person name="Schoch C.L."/>
            <person name="Simon A."/>
            <person name="Spatafora J.W."/>
            <person name="Stachowiak A."/>
            <person name="Turgeon B.G."/>
            <person name="Tyler B.M."/>
            <person name="Vincent D."/>
            <person name="Weissenbach J."/>
            <person name="Amselem J."/>
            <person name="Quesneville H."/>
            <person name="Oliver R.P."/>
            <person name="Wincker P."/>
            <person name="Balesdent M.-H."/>
            <person name="Howlett B.J."/>
        </authorList>
    </citation>
    <scope>NUCLEOTIDE SEQUENCE [LARGE SCALE GENOMIC DNA]</scope>
    <source>
        <strain evidence="5">JN3 / isolate v23.1.3 / race Av1-4-5-6-7-8</strain>
    </source>
</reference>
<keyword evidence="2" id="KW-0472">Membrane</keyword>
<feature type="region of interest" description="Disordered" evidence="1">
    <location>
        <begin position="242"/>
        <end position="285"/>
    </location>
</feature>
<dbReference type="OrthoDB" id="5401193at2759"/>
<proteinExistence type="predicted"/>
<keyword evidence="5" id="KW-1185">Reference proteome</keyword>
<feature type="chain" id="PRO_5003193278" evidence="3">
    <location>
        <begin position="20"/>
        <end position="646"/>
    </location>
</feature>
<feature type="region of interest" description="Disordered" evidence="1">
    <location>
        <begin position="306"/>
        <end position="435"/>
    </location>
</feature>
<accession>E5A128</accession>
<keyword evidence="2" id="KW-1133">Transmembrane helix</keyword>
<keyword evidence="2" id="KW-0812">Transmembrane</keyword>